<protein>
    <submittedName>
        <fullName evidence="1">Uncharacterized protein</fullName>
    </submittedName>
</protein>
<organism evidence="1 2">
    <name type="scientific">Nyssa sinensis</name>
    <dbReference type="NCBI Taxonomy" id="561372"/>
    <lineage>
        <taxon>Eukaryota</taxon>
        <taxon>Viridiplantae</taxon>
        <taxon>Streptophyta</taxon>
        <taxon>Embryophyta</taxon>
        <taxon>Tracheophyta</taxon>
        <taxon>Spermatophyta</taxon>
        <taxon>Magnoliopsida</taxon>
        <taxon>eudicotyledons</taxon>
        <taxon>Gunneridae</taxon>
        <taxon>Pentapetalae</taxon>
        <taxon>asterids</taxon>
        <taxon>Cornales</taxon>
        <taxon>Nyssaceae</taxon>
        <taxon>Nyssa</taxon>
    </lineage>
</organism>
<dbReference type="AlphaFoldDB" id="A0A5J5AD84"/>
<gene>
    <name evidence="1" type="ORF">F0562_035555</name>
</gene>
<proteinExistence type="predicted"/>
<reference evidence="1 2" key="1">
    <citation type="submission" date="2019-09" db="EMBL/GenBank/DDBJ databases">
        <title>A chromosome-level genome assembly of the Chinese tupelo Nyssa sinensis.</title>
        <authorList>
            <person name="Yang X."/>
            <person name="Kang M."/>
            <person name="Yang Y."/>
            <person name="Xiong H."/>
            <person name="Wang M."/>
            <person name="Zhang Z."/>
            <person name="Wang Z."/>
            <person name="Wu H."/>
            <person name="Ma T."/>
            <person name="Liu J."/>
            <person name="Xi Z."/>
        </authorList>
    </citation>
    <scope>NUCLEOTIDE SEQUENCE [LARGE SCALE GENOMIC DNA]</scope>
    <source>
        <strain evidence="1">J267</strain>
        <tissue evidence="1">Leaf</tissue>
    </source>
</reference>
<sequence length="107" mass="12312">MLGAHKPKADIFSNAVDWPGFFFRVSSKHDIRTLSDNRRNCLSYSNQFEPRHTGGYNGIQRDIGNQEDIYKTLVTSLFVLLWVLRCLHLAPTWASHLTTPKSLHSRL</sequence>
<accession>A0A5J5AD84</accession>
<evidence type="ECO:0000313" key="1">
    <source>
        <dbReference type="EMBL" id="KAA8528194.1"/>
    </source>
</evidence>
<dbReference type="EMBL" id="CM018045">
    <property type="protein sequence ID" value="KAA8528194.1"/>
    <property type="molecule type" value="Genomic_DNA"/>
</dbReference>
<dbReference type="Proteomes" id="UP000325577">
    <property type="component" value="Linkage Group LG21"/>
</dbReference>
<name>A0A5J5AD84_9ASTE</name>
<evidence type="ECO:0000313" key="2">
    <source>
        <dbReference type="Proteomes" id="UP000325577"/>
    </source>
</evidence>
<keyword evidence="2" id="KW-1185">Reference proteome</keyword>